<dbReference type="PIRSF" id="PIRSF030820">
    <property type="entry name" value="UCP030820"/>
    <property type="match status" value="1"/>
</dbReference>
<dbReference type="RefSeq" id="WP_094787262.1">
    <property type="nucleotide sequence ID" value="NZ_NDXW01000001.1"/>
</dbReference>
<evidence type="ECO:0000313" key="2">
    <source>
        <dbReference type="Proteomes" id="UP000257039"/>
    </source>
</evidence>
<dbReference type="AlphaFoldDB" id="A0A4P9VL34"/>
<sequence>MPVIIKNQTVISDTYTFYATYTEGDVLAKHSIIPVDDFLANPSLLEQHPGTIGVWLDSHHEPEALSPYLHQLAVIAVNFPSFTDGRGYSIARIIRERLGYQGELRAIGEVLHDQLFYLKRCGFDAFKLQAEKDPEEALRGFNDFSVSYQAATDHPSHYFATVYTKRLLP</sequence>
<organism evidence="1 2">
    <name type="scientific">Zooshikella ganghwensis</name>
    <dbReference type="NCBI Taxonomy" id="202772"/>
    <lineage>
        <taxon>Bacteria</taxon>
        <taxon>Pseudomonadati</taxon>
        <taxon>Pseudomonadota</taxon>
        <taxon>Gammaproteobacteria</taxon>
        <taxon>Oceanospirillales</taxon>
        <taxon>Zooshikellaceae</taxon>
        <taxon>Zooshikella</taxon>
    </lineage>
</organism>
<evidence type="ECO:0000313" key="1">
    <source>
        <dbReference type="EMBL" id="RDH44045.1"/>
    </source>
</evidence>
<dbReference type="EMBL" id="NDXW01000001">
    <property type="protein sequence ID" value="RDH44045.1"/>
    <property type="molecule type" value="Genomic_DNA"/>
</dbReference>
<protein>
    <submittedName>
        <fullName evidence="1">DUF934 domain-containing protein</fullName>
    </submittedName>
</protein>
<proteinExistence type="predicted"/>
<dbReference type="Proteomes" id="UP000257039">
    <property type="component" value="Unassembled WGS sequence"/>
</dbReference>
<dbReference type="InterPro" id="IPR008318">
    <property type="entry name" value="UCP030820"/>
</dbReference>
<dbReference type="Pfam" id="PF06073">
    <property type="entry name" value="DUF934"/>
    <property type="match status" value="1"/>
</dbReference>
<comment type="caution">
    <text evidence="1">The sequence shown here is derived from an EMBL/GenBank/DDBJ whole genome shotgun (WGS) entry which is preliminary data.</text>
</comment>
<name>A0A4P9VL34_9GAMM</name>
<reference evidence="1 2" key="1">
    <citation type="submission" date="2017-04" db="EMBL/GenBank/DDBJ databases">
        <title>Draft genome sequence of Zooshikella ganghwensis VG4 isolated from Red Sea sediments.</title>
        <authorList>
            <person name="Rehman Z."/>
            <person name="Alam I."/>
            <person name="Kamau A."/>
            <person name="Bajic V."/>
            <person name="Leiknes T."/>
        </authorList>
    </citation>
    <scope>NUCLEOTIDE SEQUENCE [LARGE SCALE GENOMIC DNA]</scope>
    <source>
        <strain evidence="1 2">VG4</strain>
    </source>
</reference>
<gene>
    <name evidence="1" type="ORF">B9G39_11625</name>
</gene>
<keyword evidence="2" id="KW-1185">Reference proteome</keyword>
<accession>A0A4P9VL34</accession>